<organism evidence="7 8">
    <name type="scientific">Lepisosteus oculatus</name>
    <name type="common">Spotted gar</name>
    <dbReference type="NCBI Taxonomy" id="7918"/>
    <lineage>
        <taxon>Eukaryota</taxon>
        <taxon>Metazoa</taxon>
        <taxon>Chordata</taxon>
        <taxon>Craniata</taxon>
        <taxon>Vertebrata</taxon>
        <taxon>Euteleostomi</taxon>
        <taxon>Actinopterygii</taxon>
        <taxon>Neopterygii</taxon>
        <taxon>Holostei</taxon>
        <taxon>Semionotiformes</taxon>
        <taxon>Lepisosteidae</taxon>
        <taxon>Lepisosteus</taxon>
    </lineage>
</organism>
<dbReference type="FunFam" id="2.60.40.10:FF:003581">
    <property type="match status" value="1"/>
</dbReference>
<keyword evidence="5" id="KW-1279">T cell receptor</keyword>
<dbReference type="PANTHER" id="PTHR19367">
    <property type="entry name" value="T-CELL RECEPTOR ALPHA CHAIN V REGION"/>
    <property type="match status" value="1"/>
</dbReference>
<dbReference type="InterPro" id="IPR013106">
    <property type="entry name" value="Ig_V-set"/>
</dbReference>
<proteinExistence type="predicted"/>
<evidence type="ECO:0000259" key="6">
    <source>
        <dbReference type="PROSITE" id="PS50835"/>
    </source>
</evidence>
<keyword evidence="4" id="KW-0393">Immunoglobulin domain</keyword>
<dbReference type="Bgee" id="ENSLOCG00000006103">
    <property type="expression patterns" value="Expressed in intestine and 3 other cell types or tissues"/>
</dbReference>
<dbReference type="SMART" id="SM00406">
    <property type="entry name" value="IGv"/>
    <property type="match status" value="2"/>
</dbReference>
<feature type="domain" description="Ig-like" evidence="6">
    <location>
        <begin position="115"/>
        <end position="228"/>
    </location>
</feature>
<accession>W5MG62</accession>
<evidence type="ECO:0000256" key="5">
    <source>
        <dbReference type="ARBA" id="ARBA00043266"/>
    </source>
</evidence>
<dbReference type="GeneTree" id="ENSGT01150000287172"/>
<dbReference type="PROSITE" id="PS50835">
    <property type="entry name" value="IG_LIKE"/>
    <property type="match status" value="2"/>
</dbReference>
<name>W5MG62_LEPOC</name>
<dbReference type="PANTHER" id="PTHR19367:SF18">
    <property type="entry name" value="T CELL RECEPTOR ALPHA VARIABLE 16"/>
    <property type="match status" value="1"/>
</dbReference>
<evidence type="ECO:0000313" key="8">
    <source>
        <dbReference type="Proteomes" id="UP000018468"/>
    </source>
</evidence>
<evidence type="ECO:0000256" key="1">
    <source>
        <dbReference type="ARBA" id="ARBA00022729"/>
    </source>
</evidence>
<dbReference type="AlphaFoldDB" id="W5MG62"/>
<reference evidence="7" key="3">
    <citation type="submission" date="2025-09" db="UniProtKB">
        <authorList>
            <consortium name="Ensembl"/>
        </authorList>
    </citation>
    <scope>IDENTIFICATION</scope>
</reference>
<dbReference type="InterPro" id="IPR051287">
    <property type="entry name" value="TCR_variable_region"/>
</dbReference>
<dbReference type="GO" id="GO:0042101">
    <property type="term" value="C:T cell receptor complex"/>
    <property type="evidence" value="ECO:0007669"/>
    <property type="project" value="UniProtKB-KW"/>
</dbReference>
<dbReference type="Gene3D" id="2.60.40.10">
    <property type="entry name" value="Immunoglobulins"/>
    <property type="match status" value="2"/>
</dbReference>
<dbReference type="Pfam" id="PF07686">
    <property type="entry name" value="V-set"/>
    <property type="match status" value="2"/>
</dbReference>
<dbReference type="InterPro" id="IPR036179">
    <property type="entry name" value="Ig-like_dom_sf"/>
</dbReference>
<feature type="domain" description="Ig-like" evidence="6">
    <location>
        <begin position="5"/>
        <end position="113"/>
    </location>
</feature>
<dbReference type="Ensembl" id="ENSLOCT00000007379.1">
    <property type="protein sequence ID" value="ENSLOCP00000007371.1"/>
    <property type="gene ID" value="ENSLOCG00000006103.1"/>
</dbReference>
<dbReference type="InterPro" id="IPR007110">
    <property type="entry name" value="Ig-like_dom"/>
</dbReference>
<dbReference type="HOGENOM" id="CLU_077975_1_1_1"/>
<dbReference type="GO" id="GO:0006955">
    <property type="term" value="P:immune response"/>
    <property type="evidence" value="ECO:0000318"/>
    <property type="project" value="GO_Central"/>
</dbReference>
<dbReference type="GO" id="GO:0019814">
    <property type="term" value="C:immunoglobulin complex"/>
    <property type="evidence" value="ECO:0000318"/>
    <property type="project" value="GO_Central"/>
</dbReference>
<dbReference type="eggNOG" id="ENOG502SRRW">
    <property type="taxonomic scope" value="Eukaryota"/>
</dbReference>
<dbReference type="STRING" id="7918.ENSLOCP00000007371"/>
<evidence type="ECO:0000256" key="4">
    <source>
        <dbReference type="ARBA" id="ARBA00023319"/>
    </source>
</evidence>
<sequence>DKVYPWEDIQTSEESQETRIYCNYSLTSSTTEYLFWYQQRPGGNPRYILHRYKSGSKTERVKSEDFDSRFTGHLDLNAKFTYLSISSTKLSDSALYYCALRPTVRLIKEQLLTKPSVGKMNNQHSSSFHRSDLSTGNQIDQKGTSVITTEDAEATLECTFSTNSYFYYLHWYRQYPGKPLQFILFRGTGAHTADFAQERFSSSADKSTSLTSLTISGVVLEDSAVYYC</sequence>
<dbReference type="InterPro" id="IPR013783">
    <property type="entry name" value="Ig-like_fold"/>
</dbReference>
<keyword evidence="5" id="KW-0391">Immunity</keyword>
<keyword evidence="2" id="KW-1064">Adaptive immunity</keyword>
<dbReference type="Proteomes" id="UP000018468">
    <property type="component" value="Linkage group LG24"/>
</dbReference>
<dbReference type="GO" id="GO:0002250">
    <property type="term" value="P:adaptive immune response"/>
    <property type="evidence" value="ECO:0007669"/>
    <property type="project" value="UniProtKB-KW"/>
</dbReference>
<evidence type="ECO:0000256" key="3">
    <source>
        <dbReference type="ARBA" id="ARBA00023170"/>
    </source>
</evidence>
<dbReference type="InParanoid" id="W5MG62"/>
<dbReference type="SUPFAM" id="SSF48726">
    <property type="entry name" value="Immunoglobulin"/>
    <property type="match status" value="2"/>
</dbReference>
<dbReference type="EMBL" id="AHAT01019594">
    <property type="status" value="NOT_ANNOTATED_CDS"/>
    <property type="molecule type" value="Genomic_DNA"/>
</dbReference>
<reference evidence="8" key="1">
    <citation type="submission" date="2011-12" db="EMBL/GenBank/DDBJ databases">
        <title>The Draft Genome of Lepisosteus oculatus.</title>
        <authorList>
            <consortium name="The Broad Institute Genome Assembly &amp; Analysis Group"/>
            <consortium name="Computational R&amp;D Group"/>
            <consortium name="and Sequencing Platform"/>
            <person name="Di Palma F."/>
            <person name="Alfoldi J."/>
            <person name="Johnson J."/>
            <person name="Berlin A."/>
            <person name="Gnerre S."/>
            <person name="Jaffe D."/>
            <person name="MacCallum I."/>
            <person name="Young S."/>
            <person name="Walker B.J."/>
            <person name="Lander E.S."/>
            <person name="Lindblad-Toh K."/>
        </authorList>
    </citation>
    <scope>NUCLEOTIDE SEQUENCE [LARGE SCALE GENOMIC DNA]</scope>
</reference>
<dbReference type="OMA" id="IAIFICK"/>
<reference evidence="7" key="2">
    <citation type="submission" date="2025-08" db="UniProtKB">
        <authorList>
            <consortium name="Ensembl"/>
        </authorList>
    </citation>
    <scope>IDENTIFICATION</scope>
</reference>
<evidence type="ECO:0000313" key="7">
    <source>
        <dbReference type="Ensembl" id="ENSLOCP00000007371.1"/>
    </source>
</evidence>
<keyword evidence="8" id="KW-1185">Reference proteome</keyword>
<protein>
    <recommendedName>
        <fullName evidence="6">Ig-like domain-containing protein</fullName>
    </recommendedName>
</protein>
<evidence type="ECO:0000256" key="2">
    <source>
        <dbReference type="ARBA" id="ARBA00023130"/>
    </source>
</evidence>
<keyword evidence="3" id="KW-0675">Receptor</keyword>
<keyword evidence="1" id="KW-0732">Signal</keyword>